<accession>A0A392RLG0</accession>
<protein>
    <submittedName>
        <fullName evidence="1">Uncharacterized protein</fullName>
    </submittedName>
</protein>
<keyword evidence="2" id="KW-1185">Reference proteome</keyword>
<proteinExistence type="predicted"/>
<organism evidence="1 2">
    <name type="scientific">Trifolium medium</name>
    <dbReference type="NCBI Taxonomy" id="97028"/>
    <lineage>
        <taxon>Eukaryota</taxon>
        <taxon>Viridiplantae</taxon>
        <taxon>Streptophyta</taxon>
        <taxon>Embryophyta</taxon>
        <taxon>Tracheophyta</taxon>
        <taxon>Spermatophyta</taxon>
        <taxon>Magnoliopsida</taxon>
        <taxon>eudicotyledons</taxon>
        <taxon>Gunneridae</taxon>
        <taxon>Pentapetalae</taxon>
        <taxon>rosids</taxon>
        <taxon>fabids</taxon>
        <taxon>Fabales</taxon>
        <taxon>Fabaceae</taxon>
        <taxon>Papilionoideae</taxon>
        <taxon>50 kb inversion clade</taxon>
        <taxon>NPAAA clade</taxon>
        <taxon>Hologalegina</taxon>
        <taxon>IRL clade</taxon>
        <taxon>Trifolieae</taxon>
        <taxon>Trifolium</taxon>
    </lineage>
</organism>
<name>A0A392RLG0_9FABA</name>
<reference evidence="1 2" key="1">
    <citation type="journal article" date="2018" name="Front. Plant Sci.">
        <title>Red Clover (Trifolium pratense) and Zigzag Clover (T. medium) - A Picture of Genomic Similarities and Differences.</title>
        <authorList>
            <person name="Dluhosova J."/>
            <person name="Istvanek J."/>
            <person name="Nedelnik J."/>
            <person name="Repkova J."/>
        </authorList>
    </citation>
    <scope>NUCLEOTIDE SEQUENCE [LARGE SCALE GENOMIC DNA]</scope>
    <source>
        <strain evidence="2">cv. 10/8</strain>
        <tissue evidence="1">Leaf</tissue>
    </source>
</reference>
<feature type="non-terminal residue" evidence="1">
    <location>
        <position position="1"/>
    </location>
</feature>
<dbReference type="Proteomes" id="UP000265520">
    <property type="component" value="Unassembled WGS sequence"/>
</dbReference>
<dbReference type="AlphaFoldDB" id="A0A392RLG0"/>
<comment type="caution">
    <text evidence="1">The sequence shown here is derived from an EMBL/GenBank/DDBJ whole genome shotgun (WGS) entry which is preliminary data.</text>
</comment>
<evidence type="ECO:0000313" key="1">
    <source>
        <dbReference type="EMBL" id="MCI36375.1"/>
    </source>
</evidence>
<sequence>VNTDIGSCELSISETQLESRKATREDGGVEVEQEKEQVPCSKLCSDTILNFSVHH</sequence>
<dbReference type="EMBL" id="LXQA010233180">
    <property type="protein sequence ID" value="MCI36375.1"/>
    <property type="molecule type" value="Genomic_DNA"/>
</dbReference>
<evidence type="ECO:0000313" key="2">
    <source>
        <dbReference type="Proteomes" id="UP000265520"/>
    </source>
</evidence>